<evidence type="ECO:0000313" key="1">
    <source>
        <dbReference type="EMBL" id="SCF12325.1"/>
    </source>
</evidence>
<dbReference type="EMBL" id="LT607409">
    <property type="protein sequence ID" value="SCF12325.1"/>
    <property type="molecule type" value="Genomic_DNA"/>
</dbReference>
<organism evidence="1 2">
    <name type="scientific">Micromonospora chokoriensis</name>
    <dbReference type="NCBI Taxonomy" id="356851"/>
    <lineage>
        <taxon>Bacteria</taxon>
        <taxon>Bacillati</taxon>
        <taxon>Actinomycetota</taxon>
        <taxon>Actinomycetes</taxon>
        <taxon>Micromonosporales</taxon>
        <taxon>Micromonosporaceae</taxon>
        <taxon>Micromonospora</taxon>
    </lineage>
</organism>
<sequence length="104" mass="11255">MGADGFSLRGGVRVVPRTGGGVRADSGWPMARLRADRDSIVLREIWAGTLVVTADNLVAIRRHGNTGVEFEVNDHDELWLFTALRVDRLTSGLTALGWRVGPSG</sequence>
<name>A0A1C4XV29_9ACTN</name>
<reference evidence="2" key="1">
    <citation type="submission" date="2016-06" db="EMBL/GenBank/DDBJ databases">
        <authorList>
            <person name="Varghese N."/>
            <person name="Submissions Spin"/>
        </authorList>
    </citation>
    <scope>NUCLEOTIDE SEQUENCE [LARGE SCALE GENOMIC DNA]</scope>
    <source>
        <strain evidence="2">DSM 45160</strain>
    </source>
</reference>
<proteinExistence type="predicted"/>
<dbReference type="Proteomes" id="UP000198224">
    <property type="component" value="Chromosome I"/>
</dbReference>
<keyword evidence="2" id="KW-1185">Reference proteome</keyword>
<evidence type="ECO:0000313" key="2">
    <source>
        <dbReference type="Proteomes" id="UP000198224"/>
    </source>
</evidence>
<accession>A0A1C4XV29</accession>
<dbReference type="RefSeq" id="WP_157742552.1">
    <property type="nucleotide sequence ID" value="NZ_LT607409.1"/>
</dbReference>
<gene>
    <name evidence="1" type="ORF">GA0070612_3989</name>
</gene>
<protein>
    <submittedName>
        <fullName evidence="1">Uncharacterized protein</fullName>
    </submittedName>
</protein>
<dbReference type="AlphaFoldDB" id="A0A1C4XV29"/>